<organism evidence="1 2">
    <name type="scientific">Flavobacterium subsaxonicum WB 4.1-42 = DSM 21790</name>
    <dbReference type="NCBI Taxonomy" id="1121898"/>
    <lineage>
        <taxon>Bacteria</taxon>
        <taxon>Pseudomonadati</taxon>
        <taxon>Bacteroidota</taxon>
        <taxon>Flavobacteriia</taxon>
        <taxon>Flavobacteriales</taxon>
        <taxon>Flavobacteriaceae</taxon>
        <taxon>Flavobacterium</taxon>
    </lineage>
</organism>
<dbReference type="EMBL" id="JRLY01000001">
    <property type="protein sequence ID" value="KGO95179.1"/>
    <property type="molecule type" value="Genomic_DNA"/>
</dbReference>
<dbReference type="AlphaFoldDB" id="A0A0A2MS97"/>
<evidence type="ECO:0000313" key="2">
    <source>
        <dbReference type="Proteomes" id="UP000030111"/>
    </source>
</evidence>
<comment type="caution">
    <text evidence="1">The sequence shown here is derived from an EMBL/GenBank/DDBJ whole genome shotgun (WGS) entry which is preliminary data.</text>
</comment>
<protein>
    <recommendedName>
        <fullName evidence="3">MerR family transcriptional regulator</fullName>
    </recommendedName>
</protein>
<accession>A0A0A2MS97</accession>
<proteinExistence type="predicted"/>
<dbReference type="STRING" id="1121898.GCA_000422725_01175"/>
<name>A0A0A2MS97_9FLAO</name>
<keyword evidence="2" id="KW-1185">Reference proteome</keyword>
<reference evidence="1 2" key="1">
    <citation type="submission" date="2013-09" db="EMBL/GenBank/DDBJ databases">
        <authorList>
            <person name="Zeng Z."/>
            <person name="Chen C."/>
        </authorList>
    </citation>
    <scope>NUCLEOTIDE SEQUENCE [LARGE SCALE GENOMIC DNA]</scope>
    <source>
        <strain evidence="1 2">WB 4.1-42</strain>
    </source>
</reference>
<evidence type="ECO:0008006" key="3">
    <source>
        <dbReference type="Google" id="ProtNLM"/>
    </source>
</evidence>
<evidence type="ECO:0000313" key="1">
    <source>
        <dbReference type="EMBL" id="KGO95179.1"/>
    </source>
</evidence>
<gene>
    <name evidence="1" type="ORF">Q766_03535</name>
</gene>
<dbReference type="RefSeq" id="WP_026992556.1">
    <property type="nucleotide sequence ID" value="NZ_JRLY01000001.1"/>
</dbReference>
<dbReference type="Gene3D" id="1.10.1660.10">
    <property type="match status" value="1"/>
</dbReference>
<sequence>MESNDFDLIPVQTVYLHYHIEAAFFTSLYELQLVEITTVNDAQYIAVNHLPQVEKLIRLHSDFNLDADALAVAAHLLEKVDGLQNEVNLLRSKLKLYED</sequence>
<dbReference type="Proteomes" id="UP000030111">
    <property type="component" value="Unassembled WGS sequence"/>
</dbReference>
<dbReference type="eggNOG" id="ENOG5032YCF">
    <property type="taxonomic scope" value="Bacteria"/>
</dbReference>
<dbReference type="Pfam" id="PF13591">
    <property type="entry name" value="MerR_2"/>
    <property type="match status" value="1"/>
</dbReference>